<protein>
    <submittedName>
        <fullName evidence="2">Uncharacterized protein</fullName>
    </submittedName>
</protein>
<evidence type="ECO:0000256" key="1">
    <source>
        <dbReference type="SAM" id="Phobius"/>
    </source>
</evidence>
<gene>
    <name evidence="2" type="ORF">GGQ64_004330</name>
</gene>
<evidence type="ECO:0000313" key="3">
    <source>
        <dbReference type="Proteomes" id="UP000574761"/>
    </source>
</evidence>
<proteinExistence type="predicted"/>
<name>A0A7W6DHG1_9HYPH</name>
<dbReference type="AlphaFoldDB" id="A0A7W6DHG1"/>
<accession>A0A7W6DHG1</accession>
<sequence>MSDFDRFLRKPFLSPYDLFGYGLAYQLYQEHGLLTAAAVWTIYAIIVPAVGVAASRGGPRRDD</sequence>
<keyword evidence="1" id="KW-1133">Transmembrane helix</keyword>
<dbReference type="RefSeq" id="WP_183807343.1">
    <property type="nucleotide sequence ID" value="NZ_JACIEE010000009.1"/>
</dbReference>
<feature type="transmembrane region" description="Helical" evidence="1">
    <location>
        <begin position="34"/>
        <end position="54"/>
    </location>
</feature>
<organism evidence="2 3">
    <name type="scientific">Mycoplana azooxidifex</name>
    <dbReference type="NCBI Taxonomy" id="1636188"/>
    <lineage>
        <taxon>Bacteria</taxon>
        <taxon>Pseudomonadati</taxon>
        <taxon>Pseudomonadota</taxon>
        <taxon>Alphaproteobacteria</taxon>
        <taxon>Hyphomicrobiales</taxon>
        <taxon>Rhizobiaceae</taxon>
        <taxon>Mycoplana</taxon>
    </lineage>
</organism>
<keyword evidence="3" id="KW-1185">Reference proteome</keyword>
<comment type="caution">
    <text evidence="2">The sequence shown here is derived from an EMBL/GenBank/DDBJ whole genome shotgun (WGS) entry which is preliminary data.</text>
</comment>
<dbReference type="Proteomes" id="UP000574761">
    <property type="component" value="Unassembled WGS sequence"/>
</dbReference>
<dbReference type="EMBL" id="JACIEE010000009">
    <property type="protein sequence ID" value="MBB3979094.1"/>
    <property type="molecule type" value="Genomic_DNA"/>
</dbReference>
<evidence type="ECO:0000313" key="2">
    <source>
        <dbReference type="EMBL" id="MBB3979094.1"/>
    </source>
</evidence>
<keyword evidence="1" id="KW-0812">Transmembrane</keyword>
<keyword evidence="1" id="KW-0472">Membrane</keyword>
<reference evidence="2 3" key="1">
    <citation type="submission" date="2020-08" db="EMBL/GenBank/DDBJ databases">
        <title>Genomic Encyclopedia of Type Strains, Phase IV (KMG-IV): sequencing the most valuable type-strain genomes for metagenomic binning, comparative biology and taxonomic classification.</title>
        <authorList>
            <person name="Goeker M."/>
        </authorList>
    </citation>
    <scope>NUCLEOTIDE SEQUENCE [LARGE SCALE GENOMIC DNA]</scope>
    <source>
        <strain evidence="2 3">DSM 100211</strain>
    </source>
</reference>